<proteinExistence type="predicted"/>
<accession>A0A1L9QCB7</accession>
<evidence type="ECO:0000313" key="2">
    <source>
        <dbReference type="Proteomes" id="UP000183940"/>
    </source>
</evidence>
<dbReference type="AlphaFoldDB" id="A0A1L9QCB7"/>
<dbReference type="Proteomes" id="UP000183940">
    <property type="component" value="Unassembled WGS sequence"/>
</dbReference>
<dbReference type="EMBL" id="MLAW01000112">
    <property type="protein sequence ID" value="OJJ11393.1"/>
    <property type="molecule type" value="Genomic_DNA"/>
</dbReference>
<gene>
    <name evidence="1" type="ORF">BI308_25845</name>
</gene>
<name>A0A1L9QCB7_9CYAN</name>
<evidence type="ECO:0000313" key="1">
    <source>
        <dbReference type="EMBL" id="OJJ11393.1"/>
    </source>
</evidence>
<protein>
    <submittedName>
        <fullName evidence="1">Uncharacterized protein</fullName>
    </submittedName>
</protein>
<comment type="caution">
    <text evidence="1">The sequence shown here is derived from an EMBL/GenBank/DDBJ whole genome shotgun (WGS) entry which is preliminary data.</text>
</comment>
<reference evidence="1" key="1">
    <citation type="submission" date="2016-10" db="EMBL/GenBank/DDBJ databases">
        <title>CRISPR-Cas defence system in Roseofilum reptotaenium: evidence of a bacteriophage-cyanobacterium arms race in the coral black band disease.</title>
        <authorList>
            <person name="Buerger P."/>
            <person name="Wood-Charlson E.M."/>
            <person name="Weynberg K.D."/>
            <person name="Willis B."/>
            <person name="Van Oppen M.J."/>
        </authorList>
    </citation>
    <scope>NUCLEOTIDE SEQUENCE [LARGE SCALE GENOMIC DNA]</scope>
    <source>
        <strain evidence="1">AO1-A</strain>
    </source>
</reference>
<organism evidence="1 2">
    <name type="scientific">Roseofilum reptotaenium AO1-A</name>
    <dbReference type="NCBI Taxonomy" id="1925591"/>
    <lineage>
        <taxon>Bacteria</taxon>
        <taxon>Bacillati</taxon>
        <taxon>Cyanobacteriota</taxon>
        <taxon>Cyanophyceae</taxon>
        <taxon>Desertifilales</taxon>
        <taxon>Desertifilaceae</taxon>
        <taxon>Roseofilum</taxon>
    </lineage>
</organism>
<keyword evidence="2" id="KW-1185">Reference proteome</keyword>
<sequence>MGEAKRRKYLDPNFGKSKYRLEVIVAKSHLSDGHAVWLMIENPGVYLWSKIICVHRDLLDAIRIAILGRKTLKSFKIPNHKMDNEDTVMRFTKAMIEEHGDWDSDDFGCTRNQEGFAVFTPPVKKRFVAVPYCKITNINGKAIDNFDYFYEPICSITKYKEQVKWTVIDNDNPGWDFDYWHDSYIDAACEAENMNYLGRAETDKEINFFHEELKNFCDKVRMICEEFMEPYPDF</sequence>